<dbReference type="FunFam" id="1.10.510.10:FF:000048">
    <property type="entry name" value="Protein kinase C"/>
    <property type="match status" value="1"/>
</dbReference>
<evidence type="ECO:0000259" key="11">
    <source>
        <dbReference type="PROSITE" id="PS51285"/>
    </source>
</evidence>
<dbReference type="InterPro" id="IPR000961">
    <property type="entry name" value="AGC-kinase_C"/>
</dbReference>
<keyword evidence="6 7" id="KW-0067">ATP-binding</keyword>
<proteinExistence type="inferred from homology"/>
<evidence type="ECO:0000313" key="13">
    <source>
        <dbReference type="Proteomes" id="UP000650833"/>
    </source>
</evidence>
<reference evidence="12" key="1">
    <citation type="submission" date="2020-12" db="EMBL/GenBank/DDBJ databases">
        <title>Metabolic potential, ecology and presence of endohyphal bacteria is reflected in genomic diversity of Mucoromycotina.</title>
        <authorList>
            <person name="Muszewska A."/>
            <person name="Okrasinska A."/>
            <person name="Steczkiewicz K."/>
            <person name="Drgas O."/>
            <person name="Orlowska M."/>
            <person name="Perlinska-Lenart U."/>
            <person name="Aleksandrzak-Piekarczyk T."/>
            <person name="Szatraj K."/>
            <person name="Zielenkiewicz U."/>
            <person name="Pilsyk S."/>
            <person name="Malc E."/>
            <person name="Mieczkowski P."/>
            <person name="Kruszewska J.S."/>
            <person name="Biernat P."/>
            <person name="Pawlowska J."/>
        </authorList>
    </citation>
    <scope>NUCLEOTIDE SEQUENCE</scope>
    <source>
        <strain evidence="12">CBS 226.32</strain>
    </source>
</reference>
<evidence type="ECO:0000256" key="8">
    <source>
        <dbReference type="RuleBase" id="RU000304"/>
    </source>
</evidence>
<feature type="domain" description="Protein kinase" evidence="10">
    <location>
        <begin position="22"/>
        <end position="283"/>
    </location>
</feature>
<evidence type="ECO:0000313" key="12">
    <source>
        <dbReference type="EMBL" id="KAG2214534.1"/>
    </source>
</evidence>
<feature type="domain" description="AGC-kinase C-terminal" evidence="11">
    <location>
        <begin position="284"/>
        <end position="375"/>
    </location>
</feature>
<protein>
    <recommendedName>
        <fullName evidence="14">Kinase-like protein</fullName>
    </recommendedName>
</protein>
<feature type="binding site" evidence="7">
    <location>
        <position position="51"/>
    </location>
    <ligand>
        <name>ATP</name>
        <dbReference type="ChEBI" id="CHEBI:30616"/>
    </ligand>
</feature>
<dbReference type="AlphaFoldDB" id="A0A8H7RP53"/>
<dbReference type="GO" id="GO:0007186">
    <property type="term" value="P:G protein-coupled receptor signaling pathway"/>
    <property type="evidence" value="ECO:0007669"/>
    <property type="project" value="TreeGrafter"/>
</dbReference>
<dbReference type="InterPro" id="IPR000719">
    <property type="entry name" value="Prot_kinase_dom"/>
</dbReference>
<evidence type="ECO:0000256" key="2">
    <source>
        <dbReference type="ARBA" id="ARBA00022553"/>
    </source>
</evidence>
<dbReference type="EMBL" id="JAEPRC010000024">
    <property type="protein sequence ID" value="KAG2214534.1"/>
    <property type="molecule type" value="Genomic_DNA"/>
</dbReference>
<comment type="caution">
    <text evidence="12">The sequence shown here is derived from an EMBL/GenBank/DDBJ whole genome shotgun (WGS) entry which is preliminary data.</text>
</comment>
<dbReference type="Proteomes" id="UP000650833">
    <property type="component" value="Unassembled WGS sequence"/>
</dbReference>
<comment type="similarity">
    <text evidence="8">Belongs to the protein kinase superfamily.</text>
</comment>
<keyword evidence="2" id="KW-0597">Phosphoprotein</keyword>
<dbReference type="InterPro" id="IPR011009">
    <property type="entry name" value="Kinase-like_dom_sf"/>
</dbReference>
<keyword evidence="4 7" id="KW-0547">Nucleotide-binding</keyword>
<dbReference type="GO" id="GO:0001664">
    <property type="term" value="F:G protein-coupled receptor binding"/>
    <property type="evidence" value="ECO:0007669"/>
    <property type="project" value="TreeGrafter"/>
</dbReference>
<dbReference type="PANTHER" id="PTHR24355:SF30">
    <property type="entry name" value="SERINE_THREONINE-PROTEIN KINASE 32B ISOFORM X1"/>
    <property type="match status" value="1"/>
</dbReference>
<keyword evidence="3" id="KW-0808">Transferase</keyword>
<dbReference type="PROSITE" id="PS50011">
    <property type="entry name" value="PROTEIN_KINASE_DOM"/>
    <property type="match status" value="1"/>
</dbReference>
<accession>A0A8H7RP53</accession>
<dbReference type="InterPro" id="IPR017441">
    <property type="entry name" value="Protein_kinase_ATP_BS"/>
</dbReference>
<name>A0A8H7RP53_9FUNG</name>
<feature type="region of interest" description="Disordered" evidence="9">
    <location>
        <begin position="393"/>
        <end position="415"/>
    </location>
</feature>
<evidence type="ECO:0000259" key="10">
    <source>
        <dbReference type="PROSITE" id="PS50011"/>
    </source>
</evidence>
<dbReference type="SMART" id="SM00220">
    <property type="entry name" value="S_TKc"/>
    <property type="match status" value="1"/>
</dbReference>
<dbReference type="PROSITE" id="PS51285">
    <property type="entry name" value="AGC_KINASE_CTER"/>
    <property type="match status" value="1"/>
</dbReference>
<evidence type="ECO:0000256" key="7">
    <source>
        <dbReference type="PROSITE-ProRule" id="PRU10141"/>
    </source>
</evidence>
<dbReference type="Pfam" id="PF00069">
    <property type="entry name" value="Pkinase"/>
    <property type="match status" value="1"/>
</dbReference>
<evidence type="ECO:0000256" key="5">
    <source>
        <dbReference type="ARBA" id="ARBA00022777"/>
    </source>
</evidence>
<evidence type="ECO:0000256" key="1">
    <source>
        <dbReference type="ARBA" id="ARBA00022527"/>
    </source>
</evidence>
<dbReference type="Gene3D" id="1.10.510.10">
    <property type="entry name" value="Transferase(Phosphotransferase) domain 1"/>
    <property type="match status" value="1"/>
</dbReference>
<evidence type="ECO:0000256" key="4">
    <source>
        <dbReference type="ARBA" id="ARBA00022741"/>
    </source>
</evidence>
<dbReference type="SUPFAM" id="SSF56112">
    <property type="entry name" value="Protein kinase-like (PK-like)"/>
    <property type="match status" value="1"/>
</dbReference>
<dbReference type="GO" id="GO:0009966">
    <property type="term" value="P:regulation of signal transduction"/>
    <property type="evidence" value="ECO:0007669"/>
    <property type="project" value="TreeGrafter"/>
</dbReference>
<dbReference type="PROSITE" id="PS00107">
    <property type="entry name" value="PROTEIN_KINASE_ATP"/>
    <property type="match status" value="1"/>
</dbReference>
<dbReference type="PANTHER" id="PTHR24355">
    <property type="entry name" value="G PROTEIN-COUPLED RECEPTOR KINASE/RIBOSOMAL PROTEIN S6 KINASE"/>
    <property type="match status" value="1"/>
</dbReference>
<dbReference type="PROSITE" id="PS00108">
    <property type="entry name" value="PROTEIN_KINASE_ST"/>
    <property type="match status" value="1"/>
</dbReference>
<evidence type="ECO:0000256" key="9">
    <source>
        <dbReference type="SAM" id="MobiDB-lite"/>
    </source>
</evidence>
<keyword evidence="13" id="KW-1185">Reference proteome</keyword>
<keyword evidence="1 8" id="KW-0723">Serine/threonine-protein kinase</keyword>
<dbReference type="GO" id="GO:0004703">
    <property type="term" value="F:G protein-coupled receptor kinase activity"/>
    <property type="evidence" value="ECO:0007669"/>
    <property type="project" value="TreeGrafter"/>
</dbReference>
<keyword evidence="5" id="KW-0418">Kinase</keyword>
<dbReference type="FunFam" id="3.30.200.20:FF:000354">
    <property type="entry name" value="AGC/YANK protein kinase"/>
    <property type="match status" value="1"/>
</dbReference>
<dbReference type="GO" id="GO:0005524">
    <property type="term" value="F:ATP binding"/>
    <property type="evidence" value="ECO:0007669"/>
    <property type="project" value="UniProtKB-UniRule"/>
</dbReference>
<dbReference type="OrthoDB" id="354826at2759"/>
<evidence type="ECO:0000256" key="6">
    <source>
        <dbReference type="ARBA" id="ARBA00022840"/>
    </source>
</evidence>
<sequence>MGALCCKQDEVDYSQGPELGHFHLQKIIGKGVFGKVRIVQHKRSKKKYALKYINKSKCIKQKAIGNIILERNLLERIEYPLIANLRYAFQDDETVFMALDLMLGGDLRFQLDQQFTFHELQVRHHVASIALSLDYLHRKRIVHRDIKPENILLDKKGYAHLTDFNIAIQFTPSQPLMWSMAGTMAYMAPEMLARKGYSTSVDWWSLGIVTYELLFGMRPYLAQSKEALAHAIIHEPLVFPNHVYDSVSKECIDVISGLLDKSPFQRLGCNTDGFHDFKAHPWFRGLDWDLLEHKQLTPPSRPDKNNKLRNLIKDQQQRYQEDGLKSHKRISPVKTNTLDDENYYPVTEEARFRMQLEDQFADFDFTQHQMVEEGQDPFSQFFEQRRNSLRRQYDRFKRRSQCSYQDLPISPPYSD</sequence>
<dbReference type="InterPro" id="IPR008271">
    <property type="entry name" value="Ser/Thr_kinase_AS"/>
</dbReference>
<organism evidence="12 13">
    <name type="scientific">Mucor plumbeus</name>
    <dbReference type="NCBI Taxonomy" id="97098"/>
    <lineage>
        <taxon>Eukaryota</taxon>
        <taxon>Fungi</taxon>
        <taxon>Fungi incertae sedis</taxon>
        <taxon>Mucoromycota</taxon>
        <taxon>Mucoromycotina</taxon>
        <taxon>Mucoromycetes</taxon>
        <taxon>Mucorales</taxon>
        <taxon>Mucorineae</taxon>
        <taxon>Mucoraceae</taxon>
        <taxon>Mucor</taxon>
    </lineage>
</organism>
<gene>
    <name evidence="12" type="ORF">INT46_003084</name>
</gene>
<dbReference type="Gene3D" id="3.30.200.20">
    <property type="entry name" value="Phosphorylase Kinase, domain 1"/>
    <property type="match status" value="1"/>
</dbReference>
<evidence type="ECO:0008006" key="14">
    <source>
        <dbReference type="Google" id="ProtNLM"/>
    </source>
</evidence>
<evidence type="ECO:0000256" key="3">
    <source>
        <dbReference type="ARBA" id="ARBA00022679"/>
    </source>
</evidence>